<dbReference type="GO" id="GO:0012505">
    <property type="term" value="C:endomembrane system"/>
    <property type="evidence" value="ECO:0007669"/>
    <property type="project" value="UniProtKB-SubCell"/>
</dbReference>
<dbReference type="GO" id="GO:0006629">
    <property type="term" value="P:lipid metabolic process"/>
    <property type="evidence" value="ECO:0007669"/>
    <property type="project" value="InterPro"/>
</dbReference>
<dbReference type="SUPFAM" id="SSF69593">
    <property type="entry name" value="Glycerol-3-phosphate (1)-acyltransferase"/>
    <property type="match status" value="1"/>
</dbReference>
<accession>A0A381NJD0</accession>
<dbReference type="Pfam" id="PF01553">
    <property type="entry name" value="Acyltransferase"/>
    <property type="match status" value="1"/>
</dbReference>
<dbReference type="PANTHER" id="PTHR12563:SF17">
    <property type="entry name" value="DIHYDROXYACETONE PHOSPHATE ACYLTRANSFERASE"/>
    <property type="match status" value="1"/>
</dbReference>
<evidence type="ECO:0000256" key="1">
    <source>
        <dbReference type="ARBA" id="ARBA00004184"/>
    </source>
</evidence>
<proteinExistence type="predicted"/>
<dbReference type="EMBL" id="UINC01000400">
    <property type="protein sequence ID" value="SUZ54660.1"/>
    <property type="molecule type" value="Genomic_DNA"/>
</dbReference>
<dbReference type="PANTHER" id="PTHR12563">
    <property type="entry name" value="GLYCEROL-3-PHOSPHATE ACYLTRANSFERASE"/>
    <property type="match status" value="1"/>
</dbReference>
<comment type="subcellular location">
    <subcellularLocation>
        <location evidence="1">Endomembrane system</location>
        <topology evidence="1">Peripheral membrane protein</topology>
    </subcellularLocation>
</comment>
<reference evidence="3" key="1">
    <citation type="submission" date="2018-05" db="EMBL/GenBank/DDBJ databases">
        <authorList>
            <person name="Lanie J.A."/>
            <person name="Ng W.-L."/>
            <person name="Kazmierczak K.M."/>
            <person name="Andrzejewski T.M."/>
            <person name="Davidsen T.M."/>
            <person name="Wayne K.J."/>
            <person name="Tettelin H."/>
            <person name="Glass J.I."/>
            <person name="Rusch D."/>
            <person name="Podicherti R."/>
            <person name="Tsui H.-C.T."/>
            <person name="Winkler M.E."/>
        </authorList>
    </citation>
    <scope>NUCLEOTIDE SEQUENCE</scope>
</reference>
<gene>
    <name evidence="3" type="ORF">METZ01_LOCUS7514</name>
</gene>
<protein>
    <recommendedName>
        <fullName evidence="2">Phospholipid/glycerol acyltransferase domain-containing protein</fullName>
    </recommendedName>
</protein>
<evidence type="ECO:0000313" key="3">
    <source>
        <dbReference type="EMBL" id="SUZ54660.1"/>
    </source>
</evidence>
<dbReference type="InterPro" id="IPR002123">
    <property type="entry name" value="Plipid/glycerol_acylTrfase"/>
</dbReference>
<sequence>MLDDITQAVLAHDEVARYLRGGPGESGLEARERVQAYIEELRTTQRYPFYRALKHPLYPILRKITRVPEAVEIAEAATGRGRVIYASNHKSHLDYLVEPLILDDHGIRPPLIAAGINLFGGALGLLHRHVTGAIPIRRNTKDPAYLVTLKAYVAELLKRHDFLVYLEGGRSYNGAMKTPKTGLLHAALQAGRDDLKIVPMAVAYDFVLEDQVLAHQGVKRQQRPFARELAEMVRYGVGYQSRAFVTFGAPLPLGGYDPGSRREVMGLASRIGDRIGKLHKVLPTALVSAAMRPSIELAELTDRIDGLIEVLRSNNANLAVSTGQQALDEAIEPMIERGIVILDGTKCRVRERIVLRYYARSIQHLLSPRSDQATH</sequence>
<feature type="domain" description="Phospholipid/glycerol acyltransferase" evidence="2">
    <location>
        <begin position="83"/>
        <end position="205"/>
    </location>
</feature>
<name>A0A381NJD0_9ZZZZ</name>
<dbReference type="GO" id="GO:0008374">
    <property type="term" value="F:O-acyltransferase activity"/>
    <property type="evidence" value="ECO:0007669"/>
    <property type="project" value="InterPro"/>
</dbReference>
<organism evidence="3">
    <name type="scientific">marine metagenome</name>
    <dbReference type="NCBI Taxonomy" id="408172"/>
    <lineage>
        <taxon>unclassified sequences</taxon>
        <taxon>metagenomes</taxon>
        <taxon>ecological metagenomes</taxon>
    </lineage>
</organism>
<dbReference type="AlphaFoldDB" id="A0A381NJD0"/>
<evidence type="ECO:0000259" key="2">
    <source>
        <dbReference type="SMART" id="SM00563"/>
    </source>
</evidence>
<dbReference type="InterPro" id="IPR022284">
    <property type="entry name" value="GPAT/DHAPAT"/>
</dbReference>
<dbReference type="SMART" id="SM00563">
    <property type="entry name" value="PlsC"/>
    <property type="match status" value="1"/>
</dbReference>